<dbReference type="AlphaFoldDB" id="A0AAD9MEY4"/>
<feature type="compositionally biased region" description="Pro residues" evidence="3">
    <location>
        <begin position="201"/>
        <end position="210"/>
    </location>
</feature>
<dbReference type="InterPro" id="IPR039328">
    <property type="entry name" value="WDR89"/>
</dbReference>
<evidence type="ECO:0000313" key="5">
    <source>
        <dbReference type="EMBL" id="KAK2073937.1"/>
    </source>
</evidence>
<reference evidence="5" key="1">
    <citation type="journal article" date="2023" name="Mol. Plant Microbe Interact.">
        <title>Elucidating the Obligate Nature and Biological Capacity of an Invasive Fungal Corn Pathogen.</title>
        <authorList>
            <person name="MacCready J.S."/>
            <person name="Roggenkamp E.M."/>
            <person name="Gdanetz K."/>
            <person name="Chilvers M.I."/>
        </authorList>
    </citation>
    <scope>NUCLEOTIDE SEQUENCE</scope>
    <source>
        <strain evidence="5">PM02</strain>
    </source>
</reference>
<feature type="transmembrane region" description="Helical" evidence="4">
    <location>
        <begin position="236"/>
        <end position="260"/>
    </location>
</feature>
<accession>A0AAD9MEY4</accession>
<gene>
    <name evidence="5" type="ORF">P8C59_008176</name>
</gene>
<dbReference type="EMBL" id="JAQQPM010000007">
    <property type="protein sequence ID" value="KAK2073937.1"/>
    <property type="molecule type" value="Genomic_DNA"/>
</dbReference>
<evidence type="ECO:0000256" key="3">
    <source>
        <dbReference type="SAM" id="MobiDB-lite"/>
    </source>
</evidence>
<dbReference type="InterPro" id="IPR015943">
    <property type="entry name" value="WD40/YVTN_repeat-like_dom_sf"/>
</dbReference>
<dbReference type="Proteomes" id="UP001217918">
    <property type="component" value="Unassembled WGS sequence"/>
</dbReference>
<evidence type="ECO:0000256" key="4">
    <source>
        <dbReference type="SAM" id="Phobius"/>
    </source>
</evidence>
<dbReference type="PANTHER" id="PTHR22889">
    <property type="entry name" value="WD REPEAT-CONTAINING PROTEIN 89"/>
    <property type="match status" value="1"/>
</dbReference>
<keyword evidence="6" id="KW-1185">Reference proteome</keyword>
<dbReference type="InterPro" id="IPR001680">
    <property type="entry name" value="WD40_rpt"/>
</dbReference>
<keyword evidence="4" id="KW-0472">Membrane</keyword>
<evidence type="ECO:0000256" key="1">
    <source>
        <dbReference type="ARBA" id="ARBA00022574"/>
    </source>
</evidence>
<dbReference type="SUPFAM" id="SSF50978">
    <property type="entry name" value="WD40 repeat-like"/>
    <property type="match status" value="1"/>
</dbReference>
<keyword evidence="2" id="KW-0677">Repeat</keyword>
<protein>
    <recommendedName>
        <fullName evidence="7">WD40 repeat-like protein</fullName>
    </recommendedName>
</protein>
<evidence type="ECO:0000313" key="6">
    <source>
        <dbReference type="Proteomes" id="UP001217918"/>
    </source>
</evidence>
<organism evidence="5 6">
    <name type="scientific">Phyllachora maydis</name>
    <dbReference type="NCBI Taxonomy" id="1825666"/>
    <lineage>
        <taxon>Eukaryota</taxon>
        <taxon>Fungi</taxon>
        <taxon>Dikarya</taxon>
        <taxon>Ascomycota</taxon>
        <taxon>Pezizomycotina</taxon>
        <taxon>Sordariomycetes</taxon>
        <taxon>Sordariomycetidae</taxon>
        <taxon>Phyllachorales</taxon>
        <taxon>Phyllachoraceae</taxon>
        <taxon>Phyllachora</taxon>
    </lineage>
</organism>
<feature type="region of interest" description="Disordered" evidence="3">
    <location>
        <begin position="187"/>
        <end position="210"/>
    </location>
</feature>
<dbReference type="SMART" id="SM00320">
    <property type="entry name" value="WD40"/>
    <property type="match status" value="1"/>
</dbReference>
<name>A0AAD9MEY4_9PEZI</name>
<dbReference type="PANTHER" id="PTHR22889:SF0">
    <property type="entry name" value="WD REPEAT-CONTAINING PROTEIN 89"/>
    <property type="match status" value="1"/>
</dbReference>
<comment type="caution">
    <text evidence="5">The sequence shown here is derived from an EMBL/GenBank/DDBJ whole genome shotgun (WGS) entry which is preliminary data.</text>
</comment>
<evidence type="ECO:0000256" key="2">
    <source>
        <dbReference type="ARBA" id="ARBA00022737"/>
    </source>
</evidence>
<keyword evidence="4" id="KW-0812">Transmembrane</keyword>
<keyword evidence="4" id="KW-1133">Transmembrane helix</keyword>
<sequence>MGDRRCSLTSLACAGENHAIAAGTELTNHQASILVWDTRSTVAPRRQYNEVHSDDVTELGFHPTDANLLLSGSTDGLVNICDMRLTDEDEVVMQAFNHGSVHRAGFLSTTEVFASSHDEKFALYNMADEVEKGSATLDLGDIRESLGCQYLANVFPKLNLAGAVVGVGSQDHSLFRLYHLAKGTDGALSSSGPQRLAPVPAKGPAPAPAPATPAGQRLAYAERQIIYHVGTGRTIFVAWLKLTTIFLFVFFGAIVTPSFLASHEPWWRTTGVFLCGTIPLLFVAYTTHPFVTAIHIYPPRIARASPEALRRFARGPPPAATRIDISTLSLIGKPRVSEMVLGDLVPAATAGRGGGIANLARDTRAANAVRPWWRFPAVARFWTFGAGEDGVRTGWVWRELRQEIERREGAARGAGGRGQERR</sequence>
<proteinExistence type="predicted"/>
<feature type="transmembrane region" description="Helical" evidence="4">
    <location>
        <begin position="266"/>
        <end position="285"/>
    </location>
</feature>
<keyword evidence="1" id="KW-0853">WD repeat</keyword>
<dbReference type="Gene3D" id="2.130.10.10">
    <property type="entry name" value="YVTN repeat-like/Quinoprotein amine dehydrogenase"/>
    <property type="match status" value="1"/>
</dbReference>
<dbReference type="InterPro" id="IPR036322">
    <property type="entry name" value="WD40_repeat_dom_sf"/>
</dbReference>
<evidence type="ECO:0008006" key="7">
    <source>
        <dbReference type="Google" id="ProtNLM"/>
    </source>
</evidence>